<evidence type="ECO:0000256" key="1">
    <source>
        <dbReference type="ARBA" id="ARBA00004127"/>
    </source>
</evidence>
<dbReference type="GO" id="GO:0044750">
    <property type="term" value="F:high-affinity nickel cation transmembrane transporter activity"/>
    <property type="evidence" value="ECO:0000318"/>
    <property type="project" value="GO_Central"/>
</dbReference>
<evidence type="ECO:0000313" key="9">
    <source>
        <dbReference type="EMBL" id="BAC52175.1"/>
    </source>
</evidence>
<protein>
    <recommendedName>
        <fullName evidence="8">Nickel/cobalt efflux system</fullName>
    </recommendedName>
</protein>
<evidence type="ECO:0000256" key="8">
    <source>
        <dbReference type="RuleBase" id="RU362101"/>
    </source>
</evidence>
<dbReference type="Proteomes" id="UP000002526">
    <property type="component" value="Chromosome"/>
</dbReference>
<dbReference type="PANTHER" id="PTHR31611:SF0">
    <property type="entry name" value="HIGH-AFFINITY NICKEL TRANSPORT PROTEIN NIC1"/>
    <property type="match status" value="1"/>
</dbReference>
<accession>Q89EZ1</accession>
<dbReference type="HOGENOM" id="CLU_036094_2_0_5"/>
<dbReference type="GO" id="GO:0012505">
    <property type="term" value="C:endomembrane system"/>
    <property type="evidence" value="ECO:0007669"/>
    <property type="project" value="UniProtKB-SubCell"/>
</dbReference>
<feature type="transmembrane region" description="Helical" evidence="8">
    <location>
        <begin position="331"/>
        <end position="353"/>
    </location>
</feature>
<name>Q89EZ1_BRADU</name>
<feature type="transmembrane region" description="Helical" evidence="8">
    <location>
        <begin position="139"/>
        <end position="167"/>
    </location>
</feature>
<keyword evidence="5 8" id="KW-0812">Transmembrane</keyword>
<comment type="similarity">
    <text evidence="2 8">Belongs to the NiCoT transporter (TC 2.A.52) family.</text>
</comment>
<gene>
    <name evidence="9" type="primary">hupN</name>
</gene>
<keyword evidence="3 8" id="KW-0813">Transport</keyword>
<evidence type="ECO:0000256" key="3">
    <source>
        <dbReference type="ARBA" id="ARBA00022448"/>
    </source>
</evidence>
<dbReference type="InParanoid" id="Q89EZ1"/>
<dbReference type="PANTHER" id="PTHR31611">
    <property type="entry name" value="HIGH-AFFINITY NICKEL TRANSPORT PROTEIN NIC1"/>
    <property type="match status" value="1"/>
</dbReference>
<feature type="transmembrane region" description="Helical" evidence="8">
    <location>
        <begin position="104"/>
        <end position="127"/>
    </location>
</feature>
<dbReference type="AlphaFoldDB" id="Q89EZ1"/>
<keyword evidence="7 8" id="KW-0472">Membrane</keyword>
<dbReference type="PATRIC" id="fig|224911.5.peg.7082"/>
<organism evidence="9 10">
    <name type="scientific">Bradyrhizobium diazoefficiens (strain JCM 10833 / BCRC 13528 / IAM 13628 / NBRC 14792 / USDA 110)</name>
    <dbReference type="NCBI Taxonomy" id="224911"/>
    <lineage>
        <taxon>Bacteria</taxon>
        <taxon>Pseudomonadati</taxon>
        <taxon>Pseudomonadota</taxon>
        <taxon>Alphaproteobacteria</taxon>
        <taxon>Hyphomicrobiales</taxon>
        <taxon>Nitrobacteraceae</taxon>
        <taxon>Bradyrhizobium</taxon>
    </lineage>
</organism>
<proteinExistence type="inferred from homology"/>
<dbReference type="EnsemblBacteria" id="BAC52175">
    <property type="protein sequence ID" value="BAC52175"/>
    <property type="gene ID" value="BAC52175"/>
</dbReference>
<dbReference type="EMBL" id="BA000040">
    <property type="protein sequence ID" value="BAC52175.1"/>
    <property type="molecule type" value="Genomic_DNA"/>
</dbReference>
<dbReference type="GO" id="GO:0098716">
    <property type="term" value="P:nickel cation import across plasma membrane"/>
    <property type="evidence" value="ECO:0000318"/>
    <property type="project" value="GO_Central"/>
</dbReference>
<feature type="transmembrane region" description="Helical" evidence="8">
    <location>
        <begin position="245"/>
        <end position="264"/>
    </location>
</feature>
<dbReference type="GO" id="GO:0005886">
    <property type="term" value="C:plasma membrane"/>
    <property type="evidence" value="ECO:0007669"/>
    <property type="project" value="UniProtKB-SubCell"/>
</dbReference>
<feature type="transmembrane region" description="Helical" evidence="8">
    <location>
        <begin position="211"/>
        <end position="233"/>
    </location>
</feature>
<evidence type="ECO:0000256" key="6">
    <source>
        <dbReference type="ARBA" id="ARBA00022989"/>
    </source>
</evidence>
<evidence type="ECO:0000313" key="10">
    <source>
        <dbReference type="Proteomes" id="UP000002526"/>
    </source>
</evidence>
<dbReference type="eggNOG" id="COG3376">
    <property type="taxonomic scope" value="Bacteria"/>
</dbReference>
<evidence type="ECO:0000256" key="7">
    <source>
        <dbReference type="ARBA" id="ARBA00023136"/>
    </source>
</evidence>
<feature type="transmembrane region" description="Helical" evidence="8">
    <location>
        <begin position="284"/>
        <end position="311"/>
    </location>
</feature>
<dbReference type="Pfam" id="PF03824">
    <property type="entry name" value="NicO"/>
    <property type="match status" value="1"/>
</dbReference>
<dbReference type="KEGG" id="bja:bll6910"/>
<sequence>MAPLLPASMMDWYKHHTRRGDVIQSGGVARQAFEPGVLFGGLIAANIAAWVFAFAMFGDRPAVMATALLAWVFGLRHAVDADHIAAIDNVVRKLMQAGDTPRSVGLYFALGHSTVVLAATTLLALGVVSLGGDSLLKEIGALIGTSVSALFLLVIAAINLAIFVGLWRILREVREQGIHDAAQLEALLATRGFLARLLGPMFRLVTKPWHMYPLGLLFGLGFDTATEIGLLGISATEAARGASLAHVLVFPALFAAGMALVDTADSALMVSAYRWAFVDPYRKLWYNLTITGASVAVALFIGGIEALGLIGDRLGLSGGLWSLVEAVNDSLANFGFAVIALFALAWLVSVVLYRRMAPSARRRMVDPDELSRGAAPG</sequence>
<dbReference type="OrthoDB" id="9776706at2"/>
<keyword evidence="10" id="KW-1185">Reference proteome</keyword>
<dbReference type="InterPro" id="IPR011541">
    <property type="entry name" value="Ni/Co_transpt_high_affinity"/>
</dbReference>
<evidence type="ECO:0000256" key="2">
    <source>
        <dbReference type="ARBA" id="ARBA00010892"/>
    </source>
</evidence>
<dbReference type="STRING" id="224911.AAV28_32130"/>
<comment type="subcellular location">
    <subcellularLocation>
        <location evidence="8">Cell membrane</location>
        <topology evidence="8">Multi-pass membrane protein</topology>
    </subcellularLocation>
    <subcellularLocation>
        <location evidence="1">Endomembrane system</location>
        <topology evidence="1">Multi-pass membrane protein</topology>
    </subcellularLocation>
</comment>
<evidence type="ECO:0000256" key="4">
    <source>
        <dbReference type="ARBA" id="ARBA00022596"/>
    </source>
</evidence>
<dbReference type="PhylomeDB" id="Q89EZ1"/>
<keyword evidence="4" id="KW-0533">Nickel</keyword>
<feature type="transmembrane region" description="Helical" evidence="8">
    <location>
        <begin position="37"/>
        <end position="57"/>
    </location>
</feature>
<dbReference type="NCBIfam" id="TIGR00802">
    <property type="entry name" value="nico"/>
    <property type="match status" value="1"/>
</dbReference>
<reference evidence="10" key="1">
    <citation type="journal article" date="2002" name="DNA Res.">
        <title>Complete genomic sequence of nitrogen-fixing symbiotic bacterium Bradyrhizobium japonicum USDA110.</title>
        <authorList>
            <person name="Kaneko T."/>
            <person name="Nakamura Y."/>
            <person name="Sato S."/>
            <person name="Minamisawa K."/>
            <person name="Uchiumi T."/>
            <person name="Sasamoto S."/>
            <person name="Watanabe A."/>
            <person name="Idesawa K."/>
            <person name="Iriguchi M."/>
            <person name="Kawashima K."/>
            <person name="Kohara M."/>
            <person name="Matsumoto M."/>
            <person name="Shimpo S."/>
            <person name="Tsuruoka H."/>
            <person name="Wada T."/>
            <person name="Yamada M."/>
            <person name="Tabata S."/>
        </authorList>
    </citation>
    <scope>NUCLEOTIDE SEQUENCE [LARGE SCALE GENOMIC DNA]</scope>
    <source>
        <strain evidence="10">JCM 10833 / BCRC 13528 / IAM 13628 / NBRC 14792 / USDA 110</strain>
    </source>
</reference>
<keyword evidence="6 8" id="KW-1133">Transmembrane helix</keyword>
<dbReference type="InterPro" id="IPR004688">
    <property type="entry name" value="Ni/Co_transpt"/>
</dbReference>
<evidence type="ECO:0000256" key="5">
    <source>
        <dbReference type="ARBA" id="ARBA00022692"/>
    </source>
</evidence>